<dbReference type="Gene3D" id="3.40.50.720">
    <property type="entry name" value="NAD(P)-binding Rossmann-like Domain"/>
    <property type="match status" value="2"/>
</dbReference>
<dbReference type="FunFam" id="3.40.50.720:FF:000338">
    <property type="entry name" value="3-oxoacyl-ACP reductase FabG"/>
    <property type="match status" value="1"/>
</dbReference>
<evidence type="ECO:0000313" key="6">
    <source>
        <dbReference type="Proteomes" id="UP000281192"/>
    </source>
</evidence>
<reference evidence="3 6" key="2">
    <citation type="submission" date="2018-01" db="EMBL/GenBank/DDBJ databases">
        <title>Complete genome sequence of Caulobacter flavus RHGG3.</title>
        <authorList>
            <person name="Yang E."/>
        </authorList>
    </citation>
    <scope>NUCLEOTIDE SEQUENCE [LARGE SCALE GENOMIC DNA]</scope>
    <source>
        <strain evidence="3 6">RHGG3</strain>
    </source>
</reference>
<dbReference type="SUPFAM" id="SSF51735">
    <property type="entry name" value="NAD(P)-binding Rossmann-fold domains"/>
    <property type="match status" value="2"/>
</dbReference>
<dbReference type="PRINTS" id="PR00081">
    <property type="entry name" value="GDHRDH"/>
</dbReference>
<evidence type="ECO:0000313" key="4">
    <source>
        <dbReference type="EMBL" id="PLR16286.1"/>
    </source>
</evidence>
<feature type="domain" description="Ketoreductase" evidence="2">
    <location>
        <begin position="204"/>
        <end position="379"/>
    </location>
</feature>
<dbReference type="Pfam" id="PF13561">
    <property type="entry name" value="adh_short_C2"/>
    <property type="match status" value="1"/>
</dbReference>
<gene>
    <name evidence="3" type="ORF">C1707_18125</name>
    <name evidence="4" type="ORF">CFHF_11100</name>
</gene>
<dbReference type="EMBL" id="CP026100">
    <property type="protein sequence ID" value="AYV48022.1"/>
    <property type="molecule type" value="Genomic_DNA"/>
</dbReference>
<dbReference type="Proteomes" id="UP000234483">
    <property type="component" value="Unassembled WGS sequence"/>
</dbReference>
<evidence type="ECO:0000313" key="3">
    <source>
        <dbReference type="EMBL" id="AYV48022.1"/>
    </source>
</evidence>
<comment type="similarity">
    <text evidence="1">Belongs to the short-chain dehydrogenases/reductases (SDR) family.</text>
</comment>
<protein>
    <submittedName>
        <fullName evidence="4">3-oxoacyl-ACP reductase</fullName>
    </submittedName>
</protein>
<dbReference type="InterPro" id="IPR057326">
    <property type="entry name" value="KR_dom"/>
</dbReference>
<accession>A0A2N5CU36</accession>
<organism evidence="4 5">
    <name type="scientific">Caulobacter flavus</name>
    <dbReference type="NCBI Taxonomy" id="1679497"/>
    <lineage>
        <taxon>Bacteria</taxon>
        <taxon>Pseudomonadati</taxon>
        <taxon>Pseudomonadota</taxon>
        <taxon>Alphaproteobacteria</taxon>
        <taxon>Caulobacterales</taxon>
        <taxon>Caulobacteraceae</taxon>
        <taxon>Caulobacter</taxon>
    </lineage>
</organism>
<dbReference type="PANTHER" id="PTHR42760">
    <property type="entry name" value="SHORT-CHAIN DEHYDROGENASES/REDUCTASES FAMILY MEMBER"/>
    <property type="match status" value="1"/>
</dbReference>
<reference evidence="4 5" key="1">
    <citation type="submission" date="2017-12" db="EMBL/GenBank/DDBJ databases">
        <title>The genome sequence of Caulobacter flavus CGMCC1 15093.</title>
        <authorList>
            <person name="Gao J."/>
            <person name="Mao X."/>
            <person name="Sun J."/>
        </authorList>
    </citation>
    <scope>NUCLEOTIDE SEQUENCE [LARGE SCALE GENOMIC DNA]</scope>
    <source>
        <strain evidence="4 5">CGMCC1 15093</strain>
    </source>
</reference>
<keyword evidence="6" id="KW-1185">Reference proteome</keyword>
<dbReference type="PANTHER" id="PTHR42760:SF78">
    <property type="entry name" value="3-OXOACYL-[ACYL-CARRIER-PROTEIN] REDUCTASE [NADH]"/>
    <property type="match status" value="1"/>
</dbReference>
<dbReference type="RefSeq" id="WP_101713076.1">
    <property type="nucleotide sequence ID" value="NZ_CP026100.1"/>
</dbReference>
<dbReference type="PRINTS" id="PR00080">
    <property type="entry name" value="SDRFAMILY"/>
</dbReference>
<dbReference type="InterPro" id="IPR036291">
    <property type="entry name" value="NAD(P)-bd_dom_sf"/>
</dbReference>
<name>A0A2N5CU36_9CAUL</name>
<dbReference type="KEGG" id="cfh:C1707_18125"/>
<dbReference type="GO" id="GO:0016616">
    <property type="term" value="F:oxidoreductase activity, acting on the CH-OH group of donors, NAD or NADP as acceptor"/>
    <property type="evidence" value="ECO:0007669"/>
    <property type="project" value="TreeGrafter"/>
</dbReference>
<dbReference type="OrthoDB" id="9804774at2"/>
<sequence>MTDRYLEFANSGLGGWMVGALGLPKPAPLQRRAEAGAAALQPLLLDSAGGGRMGPVLERVAAASGAPLRRRWSADERYGGLVFDASDCIDVASARALYAFFHQAVRSVAEHGRIVVIGTPPEQAATAEAEAIQRGLEGFVRSLAKEARRGIGVQLLYVALGDEEAAASTLDFLLSPRSAYVSGQVVRVSAPQVAGDQRLGHAGRHVLVTGASRGIGEAIVRLFAAEGAQVTALDVPAAREDLEKLAGELGVRPLGLDITAPEAGQALVTAARAAGGFDVVVHNAGITRDRTLARMDAREWDSVMAVNLGAPLALTRALQEAGAIRRNGRIVAVSSLSGVAGNMGQTNYALSKAGWIGAVHRLAKDGLGEGVTINAVAPGFIETRMTAAIPFAIREAGRRMNSMGQGGSPVDVAETIAWLAHPASGGVNGQVVRVCGQSLLGA</sequence>
<evidence type="ECO:0000259" key="2">
    <source>
        <dbReference type="SMART" id="SM00822"/>
    </source>
</evidence>
<dbReference type="SMART" id="SM00822">
    <property type="entry name" value="PKS_KR"/>
    <property type="match status" value="1"/>
</dbReference>
<dbReference type="EMBL" id="PJRQ01000021">
    <property type="protein sequence ID" value="PLR16286.1"/>
    <property type="molecule type" value="Genomic_DNA"/>
</dbReference>
<dbReference type="InterPro" id="IPR002347">
    <property type="entry name" value="SDR_fam"/>
</dbReference>
<dbReference type="NCBIfam" id="NF006110">
    <property type="entry name" value="PRK08261.1"/>
    <property type="match status" value="1"/>
</dbReference>
<evidence type="ECO:0000256" key="1">
    <source>
        <dbReference type="ARBA" id="ARBA00006484"/>
    </source>
</evidence>
<dbReference type="Proteomes" id="UP000281192">
    <property type="component" value="Chromosome"/>
</dbReference>
<proteinExistence type="inferred from homology"/>
<evidence type="ECO:0000313" key="5">
    <source>
        <dbReference type="Proteomes" id="UP000234483"/>
    </source>
</evidence>
<dbReference type="AlphaFoldDB" id="A0A2N5CU36"/>